<dbReference type="GO" id="GO:0033702">
    <property type="term" value="F:(+)-trans-carveol dehydrogenase activity"/>
    <property type="evidence" value="ECO:0007669"/>
    <property type="project" value="UniProtKB-EC"/>
</dbReference>
<dbReference type="FunFam" id="3.40.50.720:FF:000084">
    <property type="entry name" value="Short-chain dehydrogenase reductase"/>
    <property type="match status" value="1"/>
</dbReference>
<dbReference type="SUPFAM" id="SSF51735">
    <property type="entry name" value="NAD(P)-binding Rossmann-fold domains"/>
    <property type="match status" value="1"/>
</dbReference>
<dbReference type="HOGENOM" id="CLU_010194_1_0_11"/>
<protein>
    <submittedName>
        <fullName evidence="4">Carveol dehydrogenase</fullName>
        <ecNumber evidence="4">1.1.1.275</ecNumber>
    </submittedName>
</protein>
<keyword evidence="2 4" id="KW-0560">Oxidoreductase</keyword>
<dbReference type="PANTHER" id="PTHR43180">
    <property type="entry name" value="3-OXOACYL-(ACYL-CARRIER-PROTEIN) REDUCTASE (AFU_ORTHOLOGUE AFUA_6G11210)"/>
    <property type="match status" value="1"/>
</dbReference>
<dbReference type="KEGG" id="mav:MAV_0479"/>
<dbReference type="PRINTS" id="PR00081">
    <property type="entry name" value="GDHRDH"/>
</dbReference>
<proteinExistence type="inferred from homology"/>
<dbReference type="InterPro" id="IPR023985">
    <property type="entry name" value="SDR_subfam_1"/>
</dbReference>
<comment type="similarity">
    <text evidence="1">Belongs to the short-chain dehydrogenases/reductases (SDR) family.</text>
</comment>
<dbReference type="NCBIfam" id="TIGR03971">
    <property type="entry name" value="SDR_subfam_1"/>
    <property type="match status" value="1"/>
</dbReference>
<dbReference type="RefSeq" id="WP_011723581.1">
    <property type="nucleotide sequence ID" value="NC_008595.1"/>
</dbReference>
<dbReference type="InterPro" id="IPR036291">
    <property type="entry name" value="NAD(P)-bd_dom_sf"/>
</dbReference>
<dbReference type="CDD" id="cd05233">
    <property type="entry name" value="SDR_c"/>
    <property type="match status" value="1"/>
</dbReference>
<dbReference type="EC" id="1.1.1.275" evidence="4"/>
<evidence type="ECO:0000256" key="3">
    <source>
        <dbReference type="ARBA" id="ARBA00023027"/>
    </source>
</evidence>
<evidence type="ECO:0000313" key="5">
    <source>
        <dbReference type="Proteomes" id="UP000001574"/>
    </source>
</evidence>
<dbReference type="Proteomes" id="UP000001574">
    <property type="component" value="Chromosome"/>
</dbReference>
<dbReference type="EMBL" id="CP000479">
    <property type="protein sequence ID" value="ABK65008.1"/>
    <property type="molecule type" value="Genomic_DNA"/>
</dbReference>
<evidence type="ECO:0000313" key="4">
    <source>
        <dbReference type="EMBL" id="ABK65008.1"/>
    </source>
</evidence>
<dbReference type="AlphaFoldDB" id="A0A0H2ZT91"/>
<dbReference type="Pfam" id="PF13561">
    <property type="entry name" value="adh_short_C2"/>
    <property type="match status" value="1"/>
</dbReference>
<name>A0A0H2ZT91_MYCA1</name>
<evidence type="ECO:0000256" key="1">
    <source>
        <dbReference type="ARBA" id="ARBA00006484"/>
    </source>
</evidence>
<sequence length="285" mass="29903">MAGRVEGKVVFITGLAKGQGRAHAVRLAEEGADIIGIDVPGPYDHAAYPMATQDDLDETVNLVEKAGGRIIARQGDVRDRASITKALDDGIAEFGHLDVVVANAGICAMGPRSAEAFLEALDVDLVGVINTIAAAQPHLRAGASVIVTGSVAAMIPGSVDSLAGGPGGAGYGFSKQTIAKLVRELALLWADRSIRVNAVHPTNVSTDLLFNDAMYRTFRPDIDVPTKEDALQTFPTMQALPIAYTEPIDVANAVLYLASDEARYVTGLQMRVDAGSVIKMVPGVL</sequence>
<evidence type="ECO:0000256" key="2">
    <source>
        <dbReference type="ARBA" id="ARBA00023002"/>
    </source>
</evidence>
<dbReference type="InterPro" id="IPR002347">
    <property type="entry name" value="SDR_fam"/>
</dbReference>
<gene>
    <name evidence="4" type="ordered locus">MAV_0479</name>
</gene>
<accession>A0A0H2ZT91</accession>
<keyword evidence="3" id="KW-0520">NAD</keyword>
<dbReference type="PANTHER" id="PTHR43180:SF3">
    <property type="entry name" value="SHORT CHAIN DEHYDROGENASE MDPC-RELATED"/>
    <property type="match status" value="1"/>
</dbReference>
<organism evidence="4 5">
    <name type="scientific">Mycobacterium avium (strain 104)</name>
    <dbReference type="NCBI Taxonomy" id="243243"/>
    <lineage>
        <taxon>Bacteria</taxon>
        <taxon>Bacillati</taxon>
        <taxon>Actinomycetota</taxon>
        <taxon>Actinomycetes</taxon>
        <taxon>Mycobacteriales</taxon>
        <taxon>Mycobacteriaceae</taxon>
        <taxon>Mycobacterium</taxon>
        <taxon>Mycobacterium avium complex (MAC)</taxon>
    </lineage>
</organism>
<reference evidence="4 5" key="1">
    <citation type="submission" date="2006-10" db="EMBL/GenBank/DDBJ databases">
        <authorList>
            <person name="Fleischmann R.D."/>
            <person name="Dodson R.J."/>
            <person name="Haft D.H."/>
            <person name="Merkel J.S."/>
            <person name="Nelson W.C."/>
            <person name="Fraser C.M."/>
        </authorList>
    </citation>
    <scope>NUCLEOTIDE SEQUENCE [LARGE SCALE GENOMIC DNA]</scope>
    <source>
        <strain evidence="4 5">104</strain>
    </source>
</reference>
<dbReference type="Gene3D" id="3.40.50.720">
    <property type="entry name" value="NAD(P)-binding Rossmann-like Domain"/>
    <property type="match status" value="1"/>
</dbReference>